<feature type="domain" description="Enoyl reductase (ER)" evidence="2">
    <location>
        <begin position="33"/>
        <end position="347"/>
    </location>
</feature>
<dbReference type="SUPFAM" id="SSF50129">
    <property type="entry name" value="GroES-like"/>
    <property type="match status" value="1"/>
</dbReference>
<reference evidence="3 4" key="1">
    <citation type="submission" date="2016-03" db="EMBL/GenBank/DDBJ databases">
        <authorList>
            <person name="Ploux O."/>
        </authorList>
    </citation>
    <scope>NUCLEOTIDE SEQUENCE [LARGE SCALE GENOMIC DNA]</scope>
    <source>
        <strain evidence="3 4">UAMH 11012</strain>
    </source>
</reference>
<dbReference type="GO" id="GO:0016628">
    <property type="term" value="F:oxidoreductase activity, acting on the CH-CH group of donors, NAD or NADP as acceptor"/>
    <property type="evidence" value="ECO:0007669"/>
    <property type="project" value="InterPro"/>
</dbReference>
<sequence length="362" mass="39262">MGEKVKRQRNIMAQSTYQSVVLVKRPEGLIVPGETLALRDNPMLTEKDVKEEQVLVENLYLSLDPAMRGWLNDTRSYVPPVQIGEVMRGFALCKVLVSKSSKFEVGQYVTCTPGWREVAVMDAKEVTLLEVPENGRITDALGVLGLTGLTAYFGIQNIGEVKPGDFVVVSGAAGATGSVACQVAKIKGAKVLGLAGSDDKVQWLKDLGCDDALNYKSPTFASDFKAKTKDLIDVFFDNVGGEILELALSRAKAHARFVMCGAISQYNSKTPVGPKNITMVIAMRIKLQGFIVFDFASQYPAARKEIAQWLAEGKLQRKETIIKGGLKAAEQGLLDLFQGINTGKLLVEVKVDDSVTGVGSRL</sequence>
<dbReference type="Pfam" id="PF00107">
    <property type="entry name" value="ADH_zinc_N"/>
    <property type="match status" value="1"/>
</dbReference>
<keyword evidence="4" id="KW-1185">Reference proteome</keyword>
<evidence type="ECO:0000313" key="3">
    <source>
        <dbReference type="EMBL" id="CZR57691.1"/>
    </source>
</evidence>
<gene>
    <name evidence="3" type="ORF">PAC_07580</name>
</gene>
<dbReference type="AlphaFoldDB" id="A0A1L7WY41"/>
<name>A0A1L7WY41_9HELO</name>
<dbReference type="STRING" id="576137.A0A1L7WY41"/>
<keyword evidence="1" id="KW-0560">Oxidoreductase</keyword>
<accession>A0A1L7WY41</accession>
<proteinExistence type="predicted"/>
<dbReference type="SMART" id="SM00829">
    <property type="entry name" value="PKS_ER"/>
    <property type="match status" value="1"/>
</dbReference>
<dbReference type="Gene3D" id="3.40.50.720">
    <property type="entry name" value="NAD(P)-binding Rossmann-like Domain"/>
    <property type="match status" value="1"/>
</dbReference>
<dbReference type="FunFam" id="3.40.50.720:FF:000121">
    <property type="entry name" value="Prostaglandin reductase 2"/>
    <property type="match status" value="1"/>
</dbReference>
<dbReference type="InterPro" id="IPR036291">
    <property type="entry name" value="NAD(P)-bd_dom_sf"/>
</dbReference>
<dbReference type="Pfam" id="PF16884">
    <property type="entry name" value="ADH_N_2"/>
    <property type="match status" value="1"/>
</dbReference>
<dbReference type="EMBL" id="FJOG01000010">
    <property type="protein sequence ID" value="CZR57691.1"/>
    <property type="molecule type" value="Genomic_DNA"/>
</dbReference>
<dbReference type="Proteomes" id="UP000184330">
    <property type="component" value="Unassembled WGS sequence"/>
</dbReference>
<dbReference type="SUPFAM" id="SSF51735">
    <property type="entry name" value="NAD(P)-binding Rossmann-fold domains"/>
    <property type="match status" value="1"/>
</dbReference>
<evidence type="ECO:0000313" key="4">
    <source>
        <dbReference type="Proteomes" id="UP000184330"/>
    </source>
</evidence>
<dbReference type="CDD" id="cd05288">
    <property type="entry name" value="PGDH"/>
    <property type="match status" value="1"/>
</dbReference>
<dbReference type="InterPro" id="IPR011032">
    <property type="entry name" value="GroES-like_sf"/>
</dbReference>
<dbReference type="InterPro" id="IPR013149">
    <property type="entry name" value="ADH-like_C"/>
</dbReference>
<organism evidence="3 4">
    <name type="scientific">Phialocephala subalpina</name>
    <dbReference type="NCBI Taxonomy" id="576137"/>
    <lineage>
        <taxon>Eukaryota</taxon>
        <taxon>Fungi</taxon>
        <taxon>Dikarya</taxon>
        <taxon>Ascomycota</taxon>
        <taxon>Pezizomycotina</taxon>
        <taxon>Leotiomycetes</taxon>
        <taxon>Helotiales</taxon>
        <taxon>Mollisiaceae</taxon>
        <taxon>Phialocephala</taxon>
        <taxon>Phialocephala fortinii species complex</taxon>
    </lineage>
</organism>
<dbReference type="PANTHER" id="PTHR43205">
    <property type="entry name" value="PROSTAGLANDIN REDUCTASE"/>
    <property type="match status" value="1"/>
</dbReference>
<dbReference type="InterPro" id="IPR041694">
    <property type="entry name" value="ADH_N_2"/>
</dbReference>
<evidence type="ECO:0000256" key="1">
    <source>
        <dbReference type="ARBA" id="ARBA00023002"/>
    </source>
</evidence>
<protein>
    <submittedName>
        <fullName evidence="3">Probable endo-polygalacturonase 6</fullName>
    </submittedName>
</protein>
<evidence type="ECO:0000259" key="2">
    <source>
        <dbReference type="SMART" id="SM00829"/>
    </source>
</evidence>
<dbReference type="InterPro" id="IPR045010">
    <property type="entry name" value="MDR_fam"/>
</dbReference>
<dbReference type="PANTHER" id="PTHR43205:SF42">
    <property type="entry name" value="ALCOHOL DEHYDROGENASE, ZINC-CONTAINING (AFU_ORTHOLOGUE AFUA_7G04530)"/>
    <property type="match status" value="1"/>
</dbReference>
<dbReference type="OrthoDB" id="809632at2759"/>
<dbReference type="Gene3D" id="3.90.180.10">
    <property type="entry name" value="Medium-chain alcohol dehydrogenases, catalytic domain"/>
    <property type="match status" value="1"/>
</dbReference>
<dbReference type="InterPro" id="IPR020843">
    <property type="entry name" value="ER"/>
</dbReference>